<name>A0A1G9Z4S3_9ACTN</name>
<dbReference type="Pfam" id="PF01553">
    <property type="entry name" value="Acyltransferase"/>
    <property type="match status" value="1"/>
</dbReference>
<dbReference type="PANTHER" id="PTHR10434">
    <property type="entry name" value="1-ACYL-SN-GLYCEROL-3-PHOSPHATE ACYLTRANSFERASE"/>
    <property type="match status" value="1"/>
</dbReference>
<gene>
    <name evidence="4" type="ORF">SAMN05192576_1606</name>
</gene>
<dbReference type="RefSeq" id="WP_091023536.1">
    <property type="nucleotide sequence ID" value="NZ_BKAE01000007.1"/>
</dbReference>
<dbReference type="STRING" id="1005944.SAMN05192576_1606"/>
<dbReference type="CDD" id="cd07989">
    <property type="entry name" value="LPLAT_AGPAT-like"/>
    <property type="match status" value="1"/>
</dbReference>
<dbReference type="SMART" id="SM00563">
    <property type="entry name" value="PlsC"/>
    <property type="match status" value="1"/>
</dbReference>
<dbReference type="GO" id="GO:0003841">
    <property type="term" value="F:1-acylglycerol-3-phosphate O-acyltransferase activity"/>
    <property type="evidence" value="ECO:0007669"/>
    <property type="project" value="TreeGrafter"/>
</dbReference>
<dbReference type="AlphaFoldDB" id="A0A1G9Z4S3"/>
<dbReference type="EMBL" id="FNIC01000002">
    <property type="protein sequence ID" value="SDN16207.1"/>
    <property type="molecule type" value="Genomic_DNA"/>
</dbReference>
<sequence>MSRREPVYAATIGLGRALLRGLDVTTRSEGVEHVPATGPAVLAATHVSFPDFVFIGRALLGTGRRVRFMCRHDIWHSRLAARAMDAMGHIPVDREAPAAAYLKARRLLQQGEVVCLFPEGGISTAYTTRALMPGAAALARETGAPLVPVWMWGSQRIWAQKTTQDHPLPRPDLTRGRLVDVRFGEPLTVPPDADLTAVTQDLGHRLWRGLESLQQRPEHRPRPGEHAPWFPAHLGGHACELEASYVIDAMPRAAVRPTWGPGAS</sequence>
<evidence type="ECO:0000313" key="5">
    <source>
        <dbReference type="Proteomes" id="UP000199004"/>
    </source>
</evidence>
<reference evidence="4 5" key="1">
    <citation type="submission" date="2016-10" db="EMBL/GenBank/DDBJ databases">
        <authorList>
            <person name="de Groot N.N."/>
        </authorList>
    </citation>
    <scope>NUCLEOTIDE SEQUENCE [LARGE SCALE GENOMIC DNA]</scope>
    <source>
        <strain evidence="4 5">CGMCC 1.11147</strain>
    </source>
</reference>
<dbReference type="GO" id="GO:0006654">
    <property type="term" value="P:phosphatidic acid biosynthetic process"/>
    <property type="evidence" value="ECO:0007669"/>
    <property type="project" value="TreeGrafter"/>
</dbReference>
<organism evidence="4 5">
    <name type="scientific">Nocardioides szechwanensis</name>
    <dbReference type="NCBI Taxonomy" id="1005944"/>
    <lineage>
        <taxon>Bacteria</taxon>
        <taxon>Bacillati</taxon>
        <taxon>Actinomycetota</taxon>
        <taxon>Actinomycetes</taxon>
        <taxon>Propionibacteriales</taxon>
        <taxon>Nocardioidaceae</taxon>
        <taxon>Nocardioides</taxon>
    </lineage>
</organism>
<evidence type="ECO:0000256" key="1">
    <source>
        <dbReference type="ARBA" id="ARBA00022679"/>
    </source>
</evidence>
<dbReference type="InterPro" id="IPR002123">
    <property type="entry name" value="Plipid/glycerol_acylTrfase"/>
</dbReference>
<evidence type="ECO:0000313" key="4">
    <source>
        <dbReference type="EMBL" id="SDN16207.1"/>
    </source>
</evidence>
<dbReference type="GO" id="GO:0005886">
    <property type="term" value="C:plasma membrane"/>
    <property type="evidence" value="ECO:0007669"/>
    <property type="project" value="TreeGrafter"/>
</dbReference>
<dbReference type="PANTHER" id="PTHR10434:SF55">
    <property type="entry name" value="POSSIBLE ACYLTRANSFERASE"/>
    <property type="match status" value="1"/>
</dbReference>
<keyword evidence="5" id="KW-1185">Reference proteome</keyword>
<keyword evidence="2 4" id="KW-0012">Acyltransferase</keyword>
<dbReference type="Proteomes" id="UP000199004">
    <property type="component" value="Unassembled WGS sequence"/>
</dbReference>
<feature type="domain" description="Phospholipid/glycerol acyltransferase" evidence="3">
    <location>
        <begin position="40"/>
        <end position="154"/>
    </location>
</feature>
<dbReference type="OrthoDB" id="3210041at2"/>
<evidence type="ECO:0000259" key="3">
    <source>
        <dbReference type="SMART" id="SM00563"/>
    </source>
</evidence>
<evidence type="ECO:0000256" key="2">
    <source>
        <dbReference type="ARBA" id="ARBA00023315"/>
    </source>
</evidence>
<keyword evidence="1 4" id="KW-0808">Transferase</keyword>
<proteinExistence type="predicted"/>
<protein>
    <submittedName>
        <fullName evidence="4">1-acyl-sn-glycerol-3-phosphate acyltransferases</fullName>
    </submittedName>
</protein>
<accession>A0A1G9Z4S3</accession>
<dbReference type="SUPFAM" id="SSF69593">
    <property type="entry name" value="Glycerol-3-phosphate (1)-acyltransferase"/>
    <property type="match status" value="1"/>
</dbReference>